<evidence type="ECO:0000313" key="1">
    <source>
        <dbReference type="EMBL" id="MPC68161.1"/>
    </source>
</evidence>
<dbReference type="EMBL" id="VSRR010027399">
    <property type="protein sequence ID" value="MPC68161.1"/>
    <property type="molecule type" value="Genomic_DNA"/>
</dbReference>
<evidence type="ECO:0000313" key="2">
    <source>
        <dbReference type="Proteomes" id="UP000324222"/>
    </source>
</evidence>
<dbReference type="Proteomes" id="UP000324222">
    <property type="component" value="Unassembled WGS sequence"/>
</dbReference>
<comment type="caution">
    <text evidence="1">The sequence shown here is derived from an EMBL/GenBank/DDBJ whole genome shotgun (WGS) entry which is preliminary data.</text>
</comment>
<dbReference type="AlphaFoldDB" id="A0A5B7H680"/>
<gene>
    <name evidence="1" type="ORF">E2C01_062358</name>
</gene>
<accession>A0A5B7H680</accession>
<sequence length="159" mass="17013">MTTETTVLEFKKGQECCATLQDGQECEESVKPTASLPPAGPGSAVACQECVSLLSLLLAVVLLSWGAARWWASDCAASRSRQVCHAVWCGGSQSGVGVADTTLVFDVVAGTAPSTGGELLVWRRAVCVQLFSEYVCFVRLVSRRQCDGTMWRDVCSFLP</sequence>
<organism evidence="1 2">
    <name type="scientific">Portunus trituberculatus</name>
    <name type="common">Swimming crab</name>
    <name type="synonym">Neptunus trituberculatus</name>
    <dbReference type="NCBI Taxonomy" id="210409"/>
    <lineage>
        <taxon>Eukaryota</taxon>
        <taxon>Metazoa</taxon>
        <taxon>Ecdysozoa</taxon>
        <taxon>Arthropoda</taxon>
        <taxon>Crustacea</taxon>
        <taxon>Multicrustacea</taxon>
        <taxon>Malacostraca</taxon>
        <taxon>Eumalacostraca</taxon>
        <taxon>Eucarida</taxon>
        <taxon>Decapoda</taxon>
        <taxon>Pleocyemata</taxon>
        <taxon>Brachyura</taxon>
        <taxon>Eubrachyura</taxon>
        <taxon>Portunoidea</taxon>
        <taxon>Portunidae</taxon>
        <taxon>Portuninae</taxon>
        <taxon>Portunus</taxon>
    </lineage>
</organism>
<protein>
    <submittedName>
        <fullName evidence="1">Uncharacterized protein</fullName>
    </submittedName>
</protein>
<name>A0A5B7H680_PORTR</name>
<reference evidence="1 2" key="1">
    <citation type="submission" date="2019-05" db="EMBL/GenBank/DDBJ databases">
        <title>Another draft genome of Portunus trituberculatus and its Hox gene families provides insights of decapod evolution.</title>
        <authorList>
            <person name="Jeong J.-H."/>
            <person name="Song I."/>
            <person name="Kim S."/>
            <person name="Choi T."/>
            <person name="Kim D."/>
            <person name="Ryu S."/>
            <person name="Kim W."/>
        </authorList>
    </citation>
    <scope>NUCLEOTIDE SEQUENCE [LARGE SCALE GENOMIC DNA]</scope>
    <source>
        <tissue evidence="1">Muscle</tissue>
    </source>
</reference>
<keyword evidence="2" id="KW-1185">Reference proteome</keyword>
<proteinExistence type="predicted"/>